<dbReference type="InterPro" id="IPR000086">
    <property type="entry name" value="NUDIX_hydrolase_dom"/>
</dbReference>
<feature type="region of interest" description="Disordered" evidence="11">
    <location>
        <begin position="579"/>
        <end position="603"/>
    </location>
</feature>
<evidence type="ECO:0000313" key="14">
    <source>
        <dbReference type="Proteomes" id="UP000292447"/>
    </source>
</evidence>
<organism evidence="13 14">
    <name type="scientific">Metschnikowia aff. pulcherrima</name>
    <dbReference type="NCBI Taxonomy" id="2163413"/>
    <lineage>
        <taxon>Eukaryota</taxon>
        <taxon>Fungi</taxon>
        <taxon>Dikarya</taxon>
        <taxon>Ascomycota</taxon>
        <taxon>Saccharomycotina</taxon>
        <taxon>Pichiomycetes</taxon>
        <taxon>Metschnikowiaceae</taxon>
        <taxon>Metschnikowia</taxon>
    </lineage>
</organism>
<keyword evidence="6" id="KW-0479">Metal-binding</keyword>
<dbReference type="PROSITE" id="PS51462">
    <property type="entry name" value="NUDIX"/>
    <property type="match status" value="1"/>
</dbReference>
<evidence type="ECO:0000256" key="6">
    <source>
        <dbReference type="ARBA" id="ARBA00022723"/>
    </source>
</evidence>
<evidence type="ECO:0000256" key="8">
    <source>
        <dbReference type="ARBA" id="ARBA00022884"/>
    </source>
</evidence>
<feature type="compositionally biased region" description="Basic and acidic residues" evidence="11">
    <location>
        <begin position="583"/>
        <end position="598"/>
    </location>
</feature>
<dbReference type="GO" id="GO:0030145">
    <property type="term" value="F:manganese ion binding"/>
    <property type="evidence" value="ECO:0007669"/>
    <property type="project" value="InterPro"/>
</dbReference>
<dbReference type="GO" id="GO:0003723">
    <property type="term" value="F:RNA binding"/>
    <property type="evidence" value="ECO:0007669"/>
    <property type="project" value="UniProtKB-KW"/>
</dbReference>
<name>A0A4P6XIW3_9ASCO</name>
<dbReference type="SUPFAM" id="SSF140586">
    <property type="entry name" value="Dcp2 domain-like"/>
    <property type="match status" value="1"/>
</dbReference>
<feature type="region of interest" description="Disordered" evidence="11">
    <location>
        <begin position="734"/>
        <end position="767"/>
    </location>
</feature>
<dbReference type="PANTHER" id="PTHR23114:SF17">
    <property type="entry name" value="M7GPPPN-MRNA HYDROLASE"/>
    <property type="match status" value="1"/>
</dbReference>
<dbReference type="AlphaFoldDB" id="A0A4P6XIW3"/>
<evidence type="ECO:0000256" key="9">
    <source>
        <dbReference type="ARBA" id="ARBA00023161"/>
    </source>
</evidence>
<dbReference type="Pfam" id="PF00293">
    <property type="entry name" value="NUDIX"/>
    <property type="match status" value="1"/>
</dbReference>
<dbReference type="GO" id="GO:0000184">
    <property type="term" value="P:nuclear-transcribed mRNA catabolic process, nonsense-mediated decay"/>
    <property type="evidence" value="ECO:0007669"/>
    <property type="project" value="UniProtKB-KW"/>
</dbReference>
<keyword evidence="14" id="KW-1185">Reference proteome</keyword>
<gene>
    <name evidence="13" type="primary">MPUL0B02990</name>
    <name evidence="13" type="ORF">METSCH_B02990</name>
</gene>
<dbReference type="InterPro" id="IPR020084">
    <property type="entry name" value="NUDIX_hydrolase_CS"/>
</dbReference>
<keyword evidence="7" id="KW-0378">Hydrolase</keyword>
<feature type="region of interest" description="Disordered" evidence="11">
    <location>
        <begin position="398"/>
        <end position="419"/>
    </location>
</feature>
<feature type="region of interest" description="Disordered" evidence="11">
    <location>
        <begin position="431"/>
        <end position="452"/>
    </location>
</feature>
<evidence type="ECO:0000256" key="3">
    <source>
        <dbReference type="ARBA" id="ARBA00005279"/>
    </source>
</evidence>
<keyword evidence="8" id="KW-0694">RNA-binding</keyword>
<dbReference type="SUPFAM" id="SSF55811">
    <property type="entry name" value="Nudix"/>
    <property type="match status" value="1"/>
</dbReference>
<dbReference type="GO" id="GO:0000932">
    <property type="term" value="C:P-body"/>
    <property type="evidence" value="ECO:0007669"/>
    <property type="project" value="UniProtKB-SubCell"/>
</dbReference>
<feature type="region of interest" description="Disordered" evidence="11">
    <location>
        <begin position="478"/>
        <end position="511"/>
    </location>
</feature>
<dbReference type="InterPro" id="IPR015797">
    <property type="entry name" value="NUDIX_hydrolase-like_dom_sf"/>
</dbReference>
<comment type="subcellular location">
    <subcellularLocation>
        <location evidence="2">Cytoplasm</location>
        <location evidence="2">P-body</location>
    </subcellularLocation>
</comment>
<dbReference type="Pfam" id="PF05026">
    <property type="entry name" value="DCP2"/>
    <property type="match status" value="1"/>
</dbReference>
<comment type="cofactor">
    <cofactor evidence="1">
        <name>Mn(2+)</name>
        <dbReference type="ChEBI" id="CHEBI:29035"/>
    </cofactor>
</comment>
<dbReference type="Gene3D" id="1.10.10.1050">
    <property type="entry name" value="Dcp2, box A domain"/>
    <property type="match status" value="1"/>
</dbReference>
<dbReference type="InterPro" id="IPR044099">
    <property type="entry name" value="Dcp2_NUDIX"/>
</dbReference>
<dbReference type="CDD" id="cd03672">
    <property type="entry name" value="NUDIX_Dcp2p_Nudt20"/>
    <property type="match status" value="1"/>
</dbReference>
<feature type="compositionally biased region" description="Polar residues" evidence="11">
    <location>
        <begin position="734"/>
        <end position="748"/>
    </location>
</feature>
<dbReference type="InterPro" id="IPR036189">
    <property type="entry name" value="DCP2_BoxA_sf"/>
</dbReference>
<proteinExistence type="inferred from homology"/>
<reference evidence="14" key="1">
    <citation type="submission" date="2019-03" db="EMBL/GenBank/DDBJ databases">
        <title>Snf2 controls pulcherriminic acid biosynthesis and connects pigmentation and antifungal activity of the yeast Metschnikowia pulcherrima.</title>
        <authorList>
            <person name="Gore-Lloyd D."/>
            <person name="Sumann I."/>
            <person name="Brachmann A.O."/>
            <person name="Schneeberger K."/>
            <person name="Ortiz-Merino R.A."/>
            <person name="Moreno-Beltran M."/>
            <person name="Schlaefli M."/>
            <person name="Kirner P."/>
            <person name="Santos Kron A."/>
            <person name="Wolfe K.H."/>
            <person name="Piel J."/>
            <person name="Ahrens C.H."/>
            <person name="Henk D."/>
            <person name="Freimoser F.M."/>
        </authorList>
    </citation>
    <scope>NUCLEOTIDE SEQUENCE [LARGE SCALE GENOMIC DNA]</scope>
    <source>
        <strain evidence="14">APC 1.2</strain>
    </source>
</reference>
<keyword evidence="9" id="KW-0866">Nonsense-mediated mRNA decay</keyword>
<keyword evidence="10" id="KW-0464">Manganese</keyword>
<comment type="similarity">
    <text evidence="3">Belongs to the Nudix hydrolase family. DCP2 subfamily.</text>
</comment>
<dbReference type="PANTHER" id="PTHR23114">
    <property type="entry name" value="M7GPPPN-MRNA HYDROLASE"/>
    <property type="match status" value="1"/>
</dbReference>
<dbReference type="SMART" id="SM01125">
    <property type="entry name" value="DCP2"/>
    <property type="match status" value="1"/>
</dbReference>
<keyword evidence="5" id="KW-0507">mRNA processing</keyword>
<dbReference type="GO" id="GO:0006397">
    <property type="term" value="P:mRNA processing"/>
    <property type="evidence" value="ECO:0007669"/>
    <property type="project" value="UniProtKB-KW"/>
</dbReference>
<dbReference type="Gene3D" id="3.90.79.10">
    <property type="entry name" value="Nucleoside Triphosphate Pyrophosphohydrolase"/>
    <property type="match status" value="1"/>
</dbReference>
<feature type="domain" description="Nudix hydrolase" evidence="12">
    <location>
        <begin position="99"/>
        <end position="225"/>
    </location>
</feature>
<evidence type="ECO:0000259" key="12">
    <source>
        <dbReference type="PROSITE" id="PS51462"/>
    </source>
</evidence>
<evidence type="ECO:0000256" key="5">
    <source>
        <dbReference type="ARBA" id="ARBA00022664"/>
    </source>
</evidence>
<dbReference type="Proteomes" id="UP000292447">
    <property type="component" value="Chromosome II"/>
</dbReference>
<evidence type="ECO:0000256" key="7">
    <source>
        <dbReference type="ARBA" id="ARBA00022801"/>
    </source>
</evidence>
<dbReference type="EMBL" id="CP034457">
    <property type="protein sequence ID" value="QBM87100.1"/>
    <property type="molecule type" value="Genomic_DNA"/>
</dbReference>
<dbReference type="GO" id="GO:0140933">
    <property type="term" value="F:5'-(N(7)-methylguanosine 5'-triphospho)-[mRNA] hydrolase activity"/>
    <property type="evidence" value="ECO:0007669"/>
    <property type="project" value="InterPro"/>
</dbReference>
<evidence type="ECO:0000256" key="4">
    <source>
        <dbReference type="ARBA" id="ARBA00022490"/>
    </source>
</evidence>
<dbReference type="FunFam" id="3.90.79.10:FF:000045">
    <property type="entry name" value="mRNA-decapping enzyme 2"/>
    <property type="match status" value="1"/>
</dbReference>
<evidence type="ECO:0000313" key="13">
    <source>
        <dbReference type="EMBL" id="QBM87100.1"/>
    </source>
</evidence>
<dbReference type="STRING" id="2163413.A0A4P6XIW3"/>
<accession>A0A4P6XIW3</accession>
<dbReference type="InterPro" id="IPR007722">
    <property type="entry name" value="DCP2_BoxA"/>
</dbReference>
<evidence type="ECO:0000256" key="1">
    <source>
        <dbReference type="ARBA" id="ARBA00001936"/>
    </source>
</evidence>
<evidence type="ECO:0000256" key="11">
    <source>
        <dbReference type="SAM" id="MobiDB-lite"/>
    </source>
</evidence>
<protein>
    <submittedName>
        <fullName evidence="13">mRNA-decapping enzyme subunit 2</fullName>
    </submittedName>
</protein>
<evidence type="ECO:0000256" key="2">
    <source>
        <dbReference type="ARBA" id="ARBA00004201"/>
    </source>
</evidence>
<feature type="region of interest" description="Disordered" evidence="11">
    <location>
        <begin position="356"/>
        <end position="385"/>
    </location>
</feature>
<dbReference type="PROSITE" id="PS00893">
    <property type="entry name" value="NUDIX_BOX"/>
    <property type="match status" value="1"/>
</dbReference>
<dbReference type="GO" id="GO:0000290">
    <property type="term" value="P:deadenylation-dependent decapping of nuclear-transcribed mRNA"/>
    <property type="evidence" value="ECO:0007669"/>
    <property type="project" value="InterPro"/>
</dbReference>
<keyword evidence="4" id="KW-0963">Cytoplasm</keyword>
<sequence length="781" mass="86596">MSINLRDGLGSQPVDHVLEDLLVRFVINVPDEDLSSIERVFFQVEEAQWFYTDFVRALNPELPSMKMKSFAPKILNKCPLLWKWGDPADALPRFGKYKSTIPVRGIAMMNKDLTKVVLLKGVESNTWSFPRGKISKGEADLECAIREAREETGFDARDYINEKDVLERTIYGKNFKIYLAKGVPEDFNFEPLVRNEIAEIRWFDIKGLLKLVKNSPNKYFVVNTLLKPLTKWINTNKGLVSDEQLMRDAEIRLKALMGISSSPQVNADAGRELLDILQGAKPQTPFSAASVSGQIPPQQQQQQFIQMSLPQHLQSVYSGFAQMPQFFPSFTQGQSQNPMVSPPEFVAPHFANARQGGQLQPSQYDSMQHPQASYPSMRKQTQTLSNSKELLSILKGASAPKTLRPSDAPPSPSAHTNTSSADELLLILKQGKPKTKKQEPVPAKSTTPISRLETPSKKFTLLKRDKSVSDSNASATLLGILGKGPSSGEGMPVEPSEAEQPKSKGNGHAKAFLGALNGGKPAKNHYKTANDETASADILGILNGPAKEVQSAKPKVHSSSNDSSLSASTQLLSVLHPQQHYSSKTEDGHHSTIPEQPKKPIRLAKRGEEMPASLRDLFEGDKKTSVPAPQPPADLSAGNQILRFIQSDLEASKPTLNHENQDDNESFEDFENFENFEDFNDDRDPPSHIYDLIHNTLDAHTDEEEYYSEPNSHQSDTGSKNITAEILELLTGNKSSQDHSSTYHSTYGTPEADDIQREQRVNRTPSSNGADILLILRRAPQ</sequence>
<evidence type="ECO:0000256" key="10">
    <source>
        <dbReference type="ARBA" id="ARBA00023211"/>
    </source>
</evidence>